<accession>A0AAD5SKE7</accession>
<dbReference type="InterPro" id="IPR013517">
    <property type="entry name" value="FG-GAP"/>
</dbReference>
<name>A0AAD5SKE7_9FUNG</name>
<keyword evidence="1" id="KW-0732">Signal</keyword>
<dbReference type="PANTHER" id="PTHR13412">
    <property type="entry name" value="T-CELL IMMUNOMODULATORY PROTEIN HOMOLOG"/>
    <property type="match status" value="1"/>
</dbReference>
<reference evidence="2" key="1">
    <citation type="submission" date="2020-05" db="EMBL/GenBank/DDBJ databases">
        <title>Phylogenomic resolution of chytrid fungi.</title>
        <authorList>
            <person name="Stajich J.E."/>
            <person name="Amses K."/>
            <person name="Simmons R."/>
            <person name="Seto K."/>
            <person name="Myers J."/>
            <person name="Bonds A."/>
            <person name="Quandt C.A."/>
            <person name="Barry K."/>
            <person name="Liu P."/>
            <person name="Grigoriev I."/>
            <person name="Longcore J.E."/>
            <person name="James T.Y."/>
        </authorList>
    </citation>
    <scope>NUCLEOTIDE SEQUENCE</scope>
    <source>
        <strain evidence="2">JEL0318</strain>
    </source>
</reference>
<dbReference type="PANTHER" id="PTHR13412:SF0">
    <property type="entry name" value="T-CELL IMMUNOMODULATORY PROTEIN"/>
    <property type="match status" value="1"/>
</dbReference>
<dbReference type="SUPFAM" id="SSF69318">
    <property type="entry name" value="Integrin alpha N-terminal domain"/>
    <property type="match status" value="1"/>
</dbReference>
<dbReference type="EMBL" id="JADGJD010000075">
    <property type="protein sequence ID" value="KAJ3055509.1"/>
    <property type="molecule type" value="Genomic_DNA"/>
</dbReference>
<dbReference type="AlphaFoldDB" id="A0AAD5SKE7"/>
<sequence>MFASSGLFEVNVGLGDQDGFVAAFGDFNGDKLTDLFILDYHQHSVSVHTWDHDNYHFQPLPSASLHFDPSKPTQHTITNVVPGDYNYDGKLDVLLMARQGSSDETHMRIYYGNGHNSFGMLSFGEATQRYCAGNFNLTNMPLMRTEARDPLDLISSTSAQPFIVDYNGTMKPDLLGYPKDDKDKISLWSPSSGSGVA</sequence>
<evidence type="ECO:0000313" key="2">
    <source>
        <dbReference type="EMBL" id="KAJ3055509.1"/>
    </source>
</evidence>
<comment type="caution">
    <text evidence="2">The sequence shown here is derived from an EMBL/GenBank/DDBJ whole genome shotgun (WGS) entry which is preliminary data.</text>
</comment>
<protein>
    <recommendedName>
        <fullName evidence="4">T-cell immunomodulatory protein</fullName>
    </recommendedName>
</protein>
<dbReference type="InterPro" id="IPR028994">
    <property type="entry name" value="Integrin_alpha_N"/>
</dbReference>
<keyword evidence="3" id="KW-1185">Reference proteome</keyword>
<proteinExistence type="predicted"/>
<dbReference type="Proteomes" id="UP001212841">
    <property type="component" value="Unassembled WGS sequence"/>
</dbReference>
<dbReference type="GO" id="GO:0005886">
    <property type="term" value="C:plasma membrane"/>
    <property type="evidence" value="ECO:0007669"/>
    <property type="project" value="TreeGrafter"/>
</dbReference>
<dbReference type="InterPro" id="IPR024881">
    <property type="entry name" value="Tip"/>
</dbReference>
<evidence type="ECO:0000256" key="1">
    <source>
        <dbReference type="ARBA" id="ARBA00022729"/>
    </source>
</evidence>
<organism evidence="2 3">
    <name type="scientific">Rhizophlyctis rosea</name>
    <dbReference type="NCBI Taxonomy" id="64517"/>
    <lineage>
        <taxon>Eukaryota</taxon>
        <taxon>Fungi</taxon>
        <taxon>Fungi incertae sedis</taxon>
        <taxon>Chytridiomycota</taxon>
        <taxon>Chytridiomycota incertae sedis</taxon>
        <taxon>Chytridiomycetes</taxon>
        <taxon>Rhizophlyctidales</taxon>
        <taxon>Rhizophlyctidaceae</taxon>
        <taxon>Rhizophlyctis</taxon>
    </lineage>
</organism>
<evidence type="ECO:0000313" key="3">
    <source>
        <dbReference type="Proteomes" id="UP001212841"/>
    </source>
</evidence>
<evidence type="ECO:0008006" key="4">
    <source>
        <dbReference type="Google" id="ProtNLM"/>
    </source>
</evidence>
<dbReference type="Gene3D" id="2.130.10.130">
    <property type="entry name" value="Integrin alpha, N-terminal"/>
    <property type="match status" value="1"/>
</dbReference>
<dbReference type="Pfam" id="PF13517">
    <property type="entry name" value="FG-GAP_3"/>
    <property type="match status" value="1"/>
</dbReference>
<gene>
    <name evidence="2" type="ORF">HK097_010284</name>
</gene>